<evidence type="ECO:0000313" key="4">
    <source>
        <dbReference type="Proteomes" id="UP001430804"/>
    </source>
</evidence>
<dbReference type="Proteomes" id="UP001430804">
    <property type="component" value="Unassembled WGS sequence"/>
</dbReference>
<evidence type="ECO:0000256" key="2">
    <source>
        <dbReference type="SAM" id="SignalP"/>
    </source>
</evidence>
<accession>A0ABS6WNH7</accession>
<comment type="caution">
    <text evidence="3">The sequence shown here is derived from an EMBL/GenBank/DDBJ whole genome shotgun (WGS) entry which is preliminary data.</text>
</comment>
<evidence type="ECO:0000313" key="3">
    <source>
        <dbReference type="EMBL" id="MBW3097524.1"/>
    </source>
</evidence>
<dbReference type="InterPro" id="IPR009642">
    <property type="entry name" value="DUF1236"/>
</dbReference>
<feature type="region of interest" description="Disordered" evidence="1">
    <location>
        <begin position="66"/>
        <end position="107"/>
    </location>
</feature>
<reference evidence="3" key="1">
    <citation type="submission" date="2021-07" db="EMBL/GenBank/DDBJ databases">
        <title>Pseudohoeflea marina sp. nov. a polyhydroxyalcanoate-producing bacterium.</title>
        <authorList>
            <person name="Zheng W."/>
            <person name="Yu S."/>
            <person name="Huang Y."/>
        </authorList>
    </citation>
    <scope>NUCLEOTIDE SEQUENCE</scope>
    <source>
        <strain evidence="3">DP4N28-3</strain>
    </source>
</reference>
<dbReference type="Pfam" id="PF06823">
    <property type="entry name" value="DUF1236"/>
    <property type="match status" value="1"/>
</dbReference>
<organism evidence="3 4">
    <name type="scientific">Pseudohoeflea coraliihabitans</name>
    <dbReference type="NCBI Taxonomy" id="2860393"/>
    <lineage>
        <taxon>Bacteria</taxon>
        <taxon>Pseudomonadati</taxon>
        <taxon>Pseudomonadota</taxon>
        <taxon>Alphaproteobacteria</taxon>
        <taxon>Hyphomicrobiales</taxon>
        <taxon>Rhizobiaceae</taxon>
        <taxon>Pseudohoeflea</taxon>
    </lineage>
</organism>
<feature type="compositionally biased region" description="Basic and acidic residues" evidence="1">
    <location>
        <begin position="89"/>
        <end position="98"/>
    </location>
</feature>
<proteinExistence type="predicted"/>
<sequence>MKKFLALTTTAALLASASLTAPAFAASEGTAAAGASGIIKKDDNGVKARGNVSGDVKASSDAADLDATGKVKTSSEMSASSEAPGQVKKTAEGVEATDRAPGQLKKNDVVDAAKDVAPGQMKPSKETTASVRVDAEKEDRLRTVFAEAETDPVDVDFEVTIGATVPDTVVLNPLPATAIEVVPVYSNYRYFVTATGETVIVAPSTNEIVYVIS</sequence>
<protein>
    <submittedName>
        <fullName evidence="3">DUF1236 domain-containing protein</fullName>
    </submittedName>
</protein>
<feature type="chain" id="PRO_5047291483" evidence="2">
    <location>
        <begin position="26"/>
        <end position="213"/>
    </location>
</feature>
<dbReference type="RefSeq" id="WP_219201426.1">
    <property type="nucleotide sequence ID" value="NZ_JAHWQX010000002.1"/>
</dbReference>
<keyword evidence="2" id="KW-0732">Signal</keyword>
<gene>
    <name evidence="3" type="ORF">KY465_09555</name>
</gene>
<feature type="signal peptide" evidence="2">
    <location>
        <begin position="1"/>
        <end position="25"/>
    </location>
</feature>
<keyword evidence="4" id="KW-1185">Reference proteome</keyword>
<evidence type="ECO:0000256" key="1">
    <source>
        <dbReference type="SAM" id="MobiDB-lite"/>
    </source>
</evidence>
<feature type="compositionally biased region" description="Polar residues" evidence="1">
    <location>
        <begin position="71"/>
        <end position="83"/>
    </location>
</feature>
<name>A0ABS6WNH7_9HYPH</name>
<dbReference type="EMBL" id="JAHWQX010000002">
    <property type="protein sequence ID" value="MBW3097524.1"/>
    <property type="molecule type" value="Genomic_DNA"/>
</dbReference>